<keyword evidence="1" id="KW-0472">Membrane</keyword>
<gene>
    <name evidence="2" type="ORF">A2664_01390</name>
</gene>
<dbReference type="AlphaFoldDB" id="A0A1G2M2H9"/>
<comment type="caution">
    <text evidence="2">The sequence shown here is derived from an EMBL/GenBank/DDBJ whole genome shotgun (WGS) entry which is preliminary data.</text>
</comment>
<evidence type="ECO:0000313" key="2">
    <source>
        <dbReference type="EMBL" id="OHA17984.1"/>
    </source>
</evidence>
<feature type="transmembrane region" description="Helical" evidence="1">
    <location>
        <begin position="126"/>
        <end position="152"/>
    </location>
</feature>
<feature type="transmembrane region" description="Helical" evidence="1">
    <location>
        <begin position="20"/>
        <end position="37"/>
    </location>
</feature>
<evidence type="ECO:0000256" key="1">
    <source>
        <dbReference type="SAM" id="Phobius"/>
    </source>
</evidence>
<sequence length="166" mass="19657">MIGIVLGLGFQWWPNLHEPWQYIAFIFVYIDIVDYWMDYGPSLKKFPPKREIDVMLDVAIMFALFLYIYTTQLSLTYFFGAFILTRILDYFWLLSSKQEYQPSGVDAVYINSWLRFNLIESVTAGFLFWIALSSIIPVLTILLIFIGLRVIIRILASWQYKKIHFV</sequence>
<keyword evidence="1" id="KW-0812">Transmembrane</keyword>
<organism evidence="2 3">
    <name type="scientific">Candidatus Taylorbacteria bacterium RIFCSPHIGHO2_01_FULL_46_22b</name>
    <dbReference type="NCBI Taxonomy" id="1802301"/>
    <lineage>
        <taxon>Bacteria</taxon>
        <taxon>Candidatus Tayloriibacteriota</taxon>
    </lineage>
</organism>
<feature type="transmembrane region" description="Helical" evidence="1">
    <location>
        <begin position="58"/>
        <end position="84"/>
    </location>
</feature>
<keyword evidence="1" id="KW-1133">Transmembrane helix</keyword>
<accession>A0A1G2M2H9</accession>
<evidence type="ECO:0000313" key="3">
    <source>
        <dbReference type="Proteomes" id="UP000178873"/>
    </source>
</evidence>
<reference evidence="2 3" key="1">
    <citation type="journal article" date="2016" name="Nat. Commun.">
        <title>Thousands of microbial genomes shed light on interconnected biogeochemical processes in an aquifer system.</title>
        <authorList>
            <person name="Anantharaman K."/>
            <person name="Brown C.T."/>
            <person name="Hug L.A."/>
            <person name="Sharon I."/>
            <person name="Castelle C.J."/>
            <person name="Probst A.J."/>
            <person name="Thomas B.C."/>
            <person name="Singh A."/>
            <person name="Wilkins M.J."/>
            <person name="Karaoz U."/>
            <person name="Brodie E.L."/>
            <person name="Williams K.H."/>
            <person name="Hubbard S.S."/>
            <person name="Banfield J.F."/>
        </authorList>
    </citation>
    <scope>NUCLEOTIDE SEQUENCE [LARGE SCALE GENOMIC DNA]</scope>
</reference>
<protein>
    <submittedName>
        <fullName evidence="2">Uncharacterized protein</fullName>
    </submittedName>
</protein>
<name>A0A1G2M2H9_9BACT</name>
<dbReference type="Proteomes" id="UP000178873">
    <property type="component" value="Unassembled WGS sequence"/>
</dbReference>
<proteinExistence type="predicted"/>
<dbReference type="EMBL" id="MHRF01000010">
    <property type="protein sequence ID" value="OHA17984.1"/>
    <property type="molecule type" value="Genomic_DNA"/>
</dbReference>